<dbReference type="InterPro" id="IPR036259">
    <property type="entry name" value="MFS_trans_sf"/>
</dbReference>
<dbReference type="PANTHER" id="PTHR23513:SF6">
    <property type="entry name" value="MAJOR FACILITATOR SUPERFAMILY ASSOCIATED DOMAIN-CONTAINING PROTEIN"/>
    <property type="match status" value="1"/>
</dbReference>
<gene>
    <name evidence="9" type="ORF">SAMN05660841_02269</name>
</gene>
<feature type="transmembrane region" description="Helical" evidence="7">
    <location>
        <begin position="288"/>
        <end position="308"/>
    </location>
</feature>
<dbReference type="Gene3D" id="1.20.1250.20">
    <property type="entry name" value="MFS general substrate transporter like domains"/>
    <property type="match status" value="1"/>
</dbReference>
<dbReference type="SUPFAM" id="SSF103473">
    <property type="entry name" value="MFS general substrate transporter"/>
    <property type="match status" value="1"/>
</dbReference>
<dbReference type="CDD" id="cd06173">
    <property type="entry name" value="MFS_MefA_like"/>
    <property type="match status" value="1"/>
</dbReference>
<dbReference type="GO" id="GO:0022857">
    <property type="term" value="F:transmembrane transporter activity"/>
    <property type="evidence" value="ECO:0007669"/>
    <property type="project" value="InterPro"/>
</dbReference>
<dbReference type="STRING" id="1513896.SAMN05660841_02269"/>
<reference evidence="10" key="1">
    <citation type="submission" date="2017-02" db="EMBL/GenBank/DDBJ databases">
        <authorList>
            <person name="Varghese N."/>
            <person name="Submissions S."/>
        </authorList>
    </citation>
    <scope>NUCLEOTIDE SEQUENCE [LARGE SCALE GENOMIC DNA]</scope>
    <source>
        <strain evidence="10">DSM 24091</strain>
    </source>
</reference>
<evidence type="ECO:0000256" key="7">
    <source>
        <dbReference type="SAM" id="Phobius"/>
    </source>
</evidence>
<dbReference type="AlphaFoldDB" id="A0A1T5DZV8"/>
<dbReference type="PANTHER" id="PTHR23513">
    <property type="entry name" value="INTEGRAL MEMBRANE EFFLUX PROTEIN-RELATED"/>
    <property type="match status" value="1"/>
</dbReference>
<evidence type="ECO:0000256" key="1">
    <source>
        <dbReference type="ARBA" id="ARBA00004651"/>
    </source>
</evidence>
<name>A0A1T5DZV8_9SPHI</name>
<protein>
    <submittedName>
        <fullName evidence="9">MFS transporter, DHA3 family, macrolide efflux protein</fullName>
    </submittedName>
</protein>
<feature type="transmembrane region" description="Helical" evidence="7">
    <location>
        <begin position="138"/>
        <end position="160"/>
    </location>
</feature>
<evidence type="ECO:0000256" key="4">
    <source>
        <dbReference type="ARBA" id="ARBA00022692"/>
    </source>
</evidence>
<dbReference type="EMBL" id="FUZF01000009">
    <property type="protein sequence ID" value="SKB77119.1"/>
    <property type="molecule type" value="Genomic_DNA"/>
</dbReference>
<dbReference type="GO" id="GO:0005886">
    <property type="term" value="C:plasma membrane"/>
    <property type="evidence" value="ECO:0007669"/>
    <property type="project" value="UniProtKB-SubCell"/>
</dbReference>
<feature type="transmembrane region" description="Helical" evidence="7">
    <location>
        <begin position="231"/>
        <end position="252"/>
    </location>
</feature>
<keyword evidence="10" id="KW-1185">Reference proteome</keyword>
<dbReference type="Pfam" id="PF05977">
    <property type="entry name" value="MFS_3"/>
    <property type="match status" value="1"/>
</dbReference>
<feature type="transmembrane region" description="Helical" evidence="7">
    <location>
        <begin position="349"/>
        <end position="368"/>
    </location>
</feature>
<evidence type="ECO:0000313" key="10">
    <source>
        <dbReference type="Proteomes" id="UP000190150"/>
    </source>
</evidence>
<dbReference type="RefSeq" id="WP_079643200.1">
    <property type="nucleotide sequence ID" value="NZ_FUZF01000009.1"/>
</dbReference>
<evidence type="ECO:0000256" key="5">
    <source>
        <dbReference type="ARBA" id="ARBA00022989"/>
    </source>
</evidence>
<comment type="subcellular location">
    <subcellularLocation>
        <location evidence="1">Cell membrane</location>
        <topology evidence="1">Multi-pass membrane protein</topology>
    </subcellularLocation>
</comment>
<feature type="transmembrane region" description="Helical" evidence="7">
    <location>
        <begin position="314"/>
        <end position="337"/>
    </location>
</feature>
<accession>A0A1T5DZV8</accession>
<dbReference type="Proteomes" id="UP000190150">
    <property type="component" value="Unassembled WGS sequence"/>
</dbReference>
<sequence>MEAKVELHHWRKKFVIIWSGQLFSILSSATAQFAIVLWIGIQTNSAEALAYATIAGLLPQILFGPFAGVFVDRWDRKWTMIAADLFVAFCSALIALFFYWDMVELWIIYILLGLRSVGSAFHAPAMKSSIPLLAPRSALVQIAGINEVIQSISIICGPILGAVGLLNFGVGTVMLLDVVGAVIACSTLGFVNIPKVRQKATSAKRIWRDMASGIIVIWKNKGMSWLMGSEIIVNFFVMPIVAVMPLMTLQHFKGSPYQVSLIEGLYGAGLLIGGLVLSTWNPKIRKTVLIAIGFSALGIALAICGTLPPSYFAVYAIFTVVQGLAVPFFTGPYTVLVQTQFVPKYQGRIFAISSSVVQLPAMLGLLFAGVLADQIGVEKIFLIGGVVVMLTGLFLITIRVVQQLEDPSRKI</sequence>
<feature type="transmembrane region" description="Helical" evidence="7">
    <location>
        <begin position="166"/>
        <end position="191"/>
    </location>
</feature>
<proteinExistence type="predicted"/>
<feature type="transmembrane region" description="Helical" evidence="7">
    <location>
        <begin position="380"/>
        <end position="401"/>
    </location>
</feature>
<feature type="transmembrane region" description="Helical" evidence="7">
    <location>
        <begin position="264"/>
        <end position="281"/>
    </location>
</feature>
<feature type="transmembrane region" description="Helical" evidence="7">
    <location>
        <begin position="21"/>
        <end position="42"/>
    </location>
</feature>
<dbReference type="OrthoDB" id="9775268at2"/>
<evidence type="ECO:0000256" key="3">
    <source>
        <dbReference type="ARBA" id="ARBA00022475"/>
    </source>
</evidence>
<keyword evidence="4 7" id="KW-0812">Transmembrane</keyword>
<keyword evidence="6 7" id="KW-0472">Membrane</keyword>
<evidence type="ECO:0000256" key="2">
    <source>
        <dbReference type="ARBA" id="ARBA00022448"/>
    </source>
</evidence>
<dbReference type="InterPro" id="IPR020846">
    <property type="entry name" value="MFS_dom"/>
</dbReference>
<feature type="domain" description="Major facilitator superfamily (MFS) profile" evidence="8">
    <location>
        <begin position="223"/>
        <end position="411"/>
    </location>
</feature>
<evidence type="ECO:0000313" key="9">
    <source>
        <dbReference type="EMBL" id="SKB77119.1"/>
    </source>
</evidence>
<keyword evidence="2" id="KW-0813">Transport</keyword>
<dbReference type="InterPro" id="IPR010290">
    <property type="entry name" value="TM_effector"/>
</dbReference>
<evidence type="ECO:0000256" key="6">
    <source>
        <dbReference type="ARBA" id="ARBA00023136"/>
    </source>
</evidence>
<organism evidence="9 10">
    <name type="scientific">Sphingobacterium nematocida</name>
    <dbReference type="NCBI Taxonomy" id="1513896"/>
    <lineage>
        <taxon>Bacteria</taxon>
        <taxon>Pseudomonadati</taxon>
        <taxon>Bacteroidota</taxon>
        <taxon>Sphingobacteriia</taxon>
        <taxon>Sphingobacteriales</taxon>
        <taxon>Sphingobacteriaceae</taxon>
        <taxon>Sphingobacterium</taxon>
    </lineage>
</organism>
<feature type="transmembrane region" description="Helical" evidence="7">
    <location>
        <begin position="48"/>
        <end position="71"/>
    </location>
</feature>
<keyword evidence="5 7" id="KW-1133">Transmembrane helix</keyword>
<dbReference type="PROSITE" id="PS50850">
    <property type="entry name" value="MFS"/>
    <property type="match status" value="1"/>
</dbReference>
<feature type="transmembrane region" description="Helical" evidence="7">
    <location>
        <begin position="106"/>
        <end position="126"/>
    </location>
</feature>
<keyword evidence="3" id="KW-1003">Cell membrane</keyword>
<evidence type="ECO:0000259" key="8">
    <source>
        <dbReference type="PROSITE" id="PS50850"/>
    </source>
</evidence>
<feature type="transmembrane region" description="Helical" evidence="7">
    <location>
        <begin position="78"/>
        <end position="100"/>
    </location>
</feature>